<protein>
    <recommendedName>
        <fullName evidence="4">Glycosyltransferase RgtA/B/C/D-like domain-containing protein</fullName>
    </recommendedName>
</protein>
<evidence type="ECO:0000313" key="2">
    <source>
        <dbReference type="EMBL" id="QDU66978.1"/>
    </source>
</evidence>
<feature type="transmembrane region" description="Helical" evidence="1">
    <location>
        <begin position="293"/>
        <end position="315"/>
    </location>
</feature>
<evidence type="ECO:0000256" key="1">
    <source>
        <dbReference type="SAM" id="Phobius"/>
    </source>
</evidence>
<feature type="transmembrane region" description="Helical" evidence="1">
    <location>
        <begin position="99"/>
        <end position="117"/>
    </location>
</feature>
<dbReference type="EMBL" id="CP036287">
    <property type="protein sequence ID" value="QDU66978.1"/>
    <property type="molecule type" value="Genomic_DNA"/>
</dbReference>
<keyword evidence="1" id="KW-0472">Membrane</keyword>
<reference evidence="2 3" key="1">
    <citation type="submission" date="2019-02" db="EMBL/GenBank/DDBJ databases">
        <title>Deep-cultivation of Planctomycetes and their phenomic and genomic characterization uncovers novel biology.</title>
        <authorList>
            <person name="Wiegand S."/>
            <person name="Jogler M."/>
            <person name="Boedeker C."/>
            <person name="Pinto D."/>
            <person name="Vollmers J."/>
            <person name="Rivas-Marin E."/>
            <person name="Kohn T."/>
            <person name="Peeters S.H."/>
            <person name="Heuer A."/>
            <person name="Rast P."/>
            <person name="Oberbeckmann S."/>
            <person name="Bunk B."/>
            <person name="Jeske O."/>
            <person name="Meyerdierks A."/>
            <person name="Storesund J.E."/>
            <person name="Kallscheuer N."/>
            <person name="Luecker S."/>
            <person name="Lage O.M."/>
            <person name="Pohl T."/>
            <person name="Merkel B.J."/>
            <person name="Hornburger P."/>
            <person name="Mueller R.-W."/>
            <person name="Bruemmer F."/>
            <person name="Labrenz M."/>
            <person name="Spormann A.M."/>
            <person name="Op den Camp H."/>
            <person name="Overmann J."/>
            <person name="Amann R."/>
            <person name="Jetten M.S.M."/>
            <person name="Mascher T."/>
            <person name="Medema M.H."/>
            <person name="Devos D.P."/>
            <person name="Kaster A.-K."/>
            <person name="Ovreas L."/>
            <person name="Rohde M."/>
            <person name="Galperin M.Y."/>
            <person name="Jogler C."/>
        </authorList>
    </citation>
    <scope>NUCLEOTIDE SEQUENCE [LARGE SCALE GENOMIC DNA]</scope>
    <source>
        <strain evidence="2 3">Pla133</strain>
    </source>
</reference>
<evidence type="ECO:0000313" key="3">
    <source>
        <dbReference type="Proteomes" id="UP000316921"/>
    </source>
</evidence>
<evidence type="ECO:0008006" key="4">
    <source>
        <dbReference type="Google" id="ProtNLM"/>
    </source>
</evidence>
<dbReference type="RefSeq" id="WP_145064773.1">
    <property type="nucleotide sequence ID" value="NZ_CP036287.1"/>
</dbReference>
<dbReference type="Proteomes" id="UP000316921">
    <property type="component" value="Chromosome"/>
</dbReference>
<keyword evidence="1" id="KW-0812">Transmembrane</keyword>
<sequence length="588" mass="64410">MVAAAALLAALGLAGPIRSGDLWWHLRTGDWILAHGALPATDPFSHTAGDEPWVLQEYGSQVLFALLHGATGLGGLRVVGALLAILLVVYAYRCARAELSSAWAAAATCIFAALFALKWELRPHLLSAFFVLRLHRALFAPGAAPTPSWRTVAEVGLLACVWVQLHAEALFAPIMALAGLMGACLSGLGRASVAHRPTHLVRWAAVFTSALAGTLVSPLGLTPHTYALFRRSVPKQYIEEWFPSWILPGDPRFEPLTVPLFVLVAACLLATGALGLAWGLARLTGRRAPRWEQLGFLGACGFLALDARRFFWLLWFPLREFAARWTAGRQRAPWLARATAAGALAVLAPTHYVGGAAGDLAEDHFAQSVDPRLFPVFAADVVREAGLTGNLFHPYEWGGYLGWILGDANPTFIDGRTVLFEKIIPERWRAERDPDFAREVLRARDVRVIVFKRFVVRDGQARPWRPPDADVEWIRAWADDTAEVWLRADQAESLASLERWHAAQGLPFDAREGFVEVALLAADPDVREPRFFPAEVRAALDPFLRAVHASDGSDPAAWDALAEACAKFRLGRSVRHCQARAAQLRGSE</sequence>
<name>A0A518BJ35_9BACT</name>
<feature type="transmembrane region" description="Helical" evidence="1">
    <location>
        <begin position="260"/>
        <end position="281"/>
    </location>
</feature>
<keyword evidence="3" id="KW-1185">Reference proteome</keyword>
<feature type="transmembrane region" description="Helical" evidence="1">
    <location>
        <begin position="200"/>
        <end position="221"/>
    </location>
</feature>
<dbReference type="KEGG" id="pbap:Pla133_20540"/>
<keyword evidence="1" id="KW-1133">Transmembrane helix</keyword>
<gene>
    <name evidence="2" type="ORF">Pla133_20540</name>
</gene>
<feature type="transmembrane region" description="Helical" evidence="1">
    <location>
        <begin position="170"/>
        <end position="188"/>
    </location>
</feature>
<accession>A0A518BJ35</accession>
<dbReference type="AlphaFoldDB" id="A0A518BJ35"/>
<organism evidence="2 3">
    <name type="scientific">Engelhardtia mirabilis</name>
    <dbReference type="NCBI Taxonomy" id="2528011"/>
    <lineage>
        <taxon>Bacteria</taxon>
        <taxon>Pseudomonadati</taxon>
        <taxon>Planctomycetota</taxon>
        <taxon>Planctomycetia</taxon>
        <taxon>Planctomycetia incertae sedis</taxon>
        <taxon>Engelhardtia</taxon>
    </lineage>
</organism>
<feature type="transmembrane region" description="Helical" evidence="1">
    <location>
        <begin position="62"/>
        <end position="92"/>
    </location>
</feature>
<proteinExistence type="predicted"/>